<comment type="catalytic activity">
    <reaction evidence="9">
        <text>Typically cleaves a -Gly-|-Phe- bond to release an N-terminal, basic peptide of 5-8 residues from type IV prepilin, and then N-methylates the new N-terminal amino group, the methyl donor being S-adenosyl-L-methionine.</text>
        <dbReference type="EC" id="3.4.23.43"/>
    </reaction>
</comment>
<evidence type="ECO:0000313" key="14">
    <source>
        <dbReference type="Proteomes" id="UP000051861"/>
    </source>
</evidence>
<dbReference type="Proteomes" id="UP000051861">
    <property type="component" value="Unassembled WGS sequence"/>
</dbReference>
<gene>
    <name evidence="13" type="ORF">AMJ44_03495</name>
</gene>
<keyword evidence="9" id="KW-0489">Methyltransferase</keyword>
<feature type="domain" description="Prepilin type IV endopeptidase peptidase" evidence="11">
    <location>
        <begin position="105"/>
        <end position="220"/>
    </location>
</feature>
<feature type="domain" description="Prepilin peptidase A24 N-terminal" evidence="12">
    <location>
        <begin position="9"/>
        <end position="90"/>
    </location>
</feature>
<feature type="transmembrane region" description="Helical" evidence="10">
    <location>
        <begin position="239"/>
        <end position="260"/>
    </location>
</feature>
<keyword evidence="9" id="KW-0808">Transferase</keyword>
<dbReference type="InterPro" id="IPR010627">
    <property type="entry name" value="Prepilin_pept_A24_N"/>
</dbReference>
<protein>
    <recommendedName>
        <fullName evidence="9">Prepilin leader peptidase/N-methyltransferase</fullName>
        <ecNumber evidence="9">2.1.1.-</ecNumber>
        <ecNumber evidence="9">3.4.23.43</ecNumber>
    </recommendedName>
</protein>
<evidence type="ECO:0000313" key="13">
    <source>
        <dbReference type="EMBL" id="KPJ69536.1"/>
    </source>
</evidence>
<evidence type="ECO:0000256" key="8">
    <source>
        <dbReference type="RuleBase" id="RU003793"/>
    </source>
</evidence>
<evidence type="ECO:0000256" key="9">
    <source>
        <dbReference type="RuleBase" id="RU003794"/>
    </source>
</evidence>
<dbReference type="EC" id="2.1.1.-" evidence="9"/>
<dbReference type="Pfam" id="PF06750">
    <property type="entry name" value="A24_N_bact"/>
    <property type="match status" value="1"/>
</dbReference>
<dbReference type="GO" id="GO:0008168">
    <property type="term" value="F:methyltransferase activity"/>
    <property type="evidence" value="ECO:0007669"/>
    <property type="project" value="UniProtKB-KW"/>
</dbReference>
<comment type="caution">
    <text evidence="13">The sequence shown here is derived from an EMBL/GenBank/DDBJ whole genome shotgun (WGS) entry which is preliminary data.</text>
</comment>
<feature type="transmembrane region" description="Helical" evidence="10">
    <location>
        <begin position="152"/>
        <end position="172"/>
    </location>
</feature>
<reference evidence="13 14" key="1">
    <citation type="journal article" date="2015" name="Microbiome">
        <title>Genomic resolution of linkages in carbon, nitrogen, and sulfur cycling among widespread estuary sediment bacteria.</title>
        <authorList>
            <person name="Baker B.J."/>
            <person name="Lazar C.S."/>
            <person name="Teske A.P."/>
            <person name="Dick G.J."/>
        </authorList>
    </citation>
    <scope>NUCLEOTIDE SEQUENCE [LARGE SCALE GENOMIC DNA]</scope>
    <source>
        <strain evidence="13">DG_54_3</strain>
    </source>
</reference>
<dbReference type="EC" id="3.4.23.43" evidence="9"/>
<dbReference type="GO" id="GO:0006465">
    <property type="term" value="P:signal peptide processing"/>
    <property type="evidence" value="ECO:0007669"/>
    <property type="project" value="TreeGrafter"/>
</dbReference>
<name>A0A0S7Y4A7_UNCSA</name>
<dbReference type="GO" id="GO:0004190">
    <property type="term" value="F:aspartic-type endopeptidase activity"/>
    <property type="evidence" value="ECO:0007669"/>
    <property type="project" value="UniProtKB-EC"/>
</dbReference>
<feature type="transmembrane region" description="Helical" evidence="10">
    <location>
        <begin position="99"/>
        <end position="116"/>
    </location>
</feature>
<evidence type="ECO:0000259" key="11">
    <source>
        <dbReference type="Pfam" id="PF01478"/>
    </source>
</evidence>
<dbReference type="GO" id="GO:0005886">
    <property type="term" value="C:plasma membrane"/>
    <property type="evidence" value="ECO:0007669"/>
    <property type="project" value="UniProtKB-SubCell"/>
</dbReference>
<sequence>MLYLVFIFILGTVVGSFLNVCIHRLPRGESVIYPASHCPQCGQRLRGLELVPVIGYFLLGGKCRYCRKPISFRYPLVEFITGALLVGVALGFSPSSFPLEFFFYMIFSVFMIIVFFTDLEQQVIPDSINITGIILGLCFNFIKGMFFQKGAINVFLSSLFGMLIGYVLLYLIAKFGKLWFKKEVMGEGDLYLAAFLGAYLGWQGVLLSIFLAYLLAGAISLVLLVLGKIKMGGYLPFGPALVAGGIITLFFGQQIITWYLKLFI</sequence>
<dbReference type="AlphaFoldDB" id="A0A0S7Y4A7"/>
<organism evidence="13 14">
    <name type="scientific">candidate division WOR-1 bacterium DG_54_3</name>
    <dbReference type="NCBI Taxonomy" id="1703775"/>
    <lineage>
        <taxon>Bacteria</taxon>
        <taxon>Bacillati</taxon>
        <taxon>Saganbacteria</taxon>
    </lineage>
</organism>
<keyword evidence="3" id="KW-1003">Cell membrane</keyword>
<dbReference type="GO" id="GO:0032259">
    <property type="term" value="P:methylation"/>
    <property type="evidence" value="ECO:0007669"/>
    <property type="project" value="UniProtKB-KW"/>
</dbReference>
<evidence type="ECO:0000256" key="10">
    <source>
        <dbReference type="SAM" id="Phobius"/>
    </source>
</evidence>
<dbReference type="PRINTS" id="PR00864">
    <property type="entry name" value="PREPILNPTASE"/>
</dbReference>
<keyword evidence="5 9" id="KW-0812">Transmembrane</keyword>
<evidence type="ECO:0000256" key="1">
    <source>
        <dbReference type="ARBA" id="ARBA00004429"/>
    </source>
</evidence>
<dbReference type="PANTHER" id="PTHR30487">
    <property type="entry name" value="TYPE 4 PREPILIN-LIKE PROTEINS LEADER PEPTIDE-PROCESSING ENZYME"/>
    <property type="match status" value="1"/>
</dbReference>
<keyword evidence="7 10" id="KW-0472">Membrane</keyword>
<dbReference type="InterPro" id="IPR014032">
    <property type="entry name" value="Peptidase_A24A_bac"/>
</dbReference>
<dbReference type="InterPro" id="IPR050882">
    <property type="entry name" value="Prepilin_peptidase/N-MTase"/>
</dbReference>
<evidence type="ECO:0000256" key="4">
    <source>
        <dbReference type="ARBA" id="ARBA00022519"/>
    </source>
</evidence>
<dbReference type="PATRIC" id="fig|1703775.3.peg.672"/>
<dbReference type="EMBL" id="LIZX01000022">
    <property type="protein sequence ID" value="KPJ69536.1"/>
    <property type="molecule type" value="Genomic_DNA"/>
</dbReference>
<evidence type="ECO:0000259" key="12">
    <source>
        <dbReference type="Pfam" id="PF06750"/>
    </source>
</evidence>
<proteinExistence type="inferred from homology"/>
<evidence type="ECO:0000256" key="6">
    <source>
        <dbReference type="ARBA" id="ARBA00022989"/>
    </source>
</evidence>
<evidence type="ECO:0000256" key="3">
    <source>
        <dbReference type="ARBA" id="ARBA00022475"/>
    </source>
</evidence>
<dbReference type="InterPro" id="IPR000045">
    <property type="entry name" value="Prepilin_IV_endopep_pep"/>
</dbReference>
<feature type="transmembrane region" description="Helical" evidence="10">
    <location>
        <begin position="74"/>
        <end position="93"/>
    </location>
</feature>
<dbReference type="Pfam" id="PF01478">
    <property type="entry name" value="Peptidase_A24"/>
    <property type="match status" value="1"/>
</dbReference>
<dbReference type="Gene3D" id="1.20.120.1220">
    <property type="match status" value="1"/>
</dbReference>
<keyword evidence="9" id="KW-0645">Protease</keyword>
<feature type="transmembrane region" description="Helical" evidence="10">
    <location>
        <begin position="208"/>
        <end position="227"/>
    </location>
</feature>
<comment type="similarity">
    <text evidence="2 8">Belongs to the peptidase A24 family.</text>
</comment>
<feature type="transmembrane region" description="Helical" evidence="10">
    <location>
        <begin position="6"/>
        <end position="22"/>
    </location>
</feature>
<evidence type="ECO:0000256" key="2">
    <source>
        <dbReference type="ARBA" id="ARBA00005801"/>
    </source>
</evidence>
<comment type="function">
    <text evidence="9">Plays an essential role in type IV pili and type II pseudopili formation by proteolytically removing the leader sequence from substrate proteins and subsequently monomethylating the alpha-amino group of the newly exposed N-terminal phenylalanine.</text>
</comment>
<keyword evidence="4" id="KW-0997">Cell inner membrane</keyword>
<comment type="subcellular location">
    <subcellularLocation>
        <location evidence="1">Cell inner membrane</location>
        <topology evidence="1">Multi-pass membrane protein</topology>
    </subcellularLocation>
    <subcellularLocation>
        <location evidence="9">Cell membrane</location>
        <topology evidence="9">Multi-pass membrane protein</topology>
    </subcellularLocation>
</comment>
<keyword evidence="9" id="KW-0511">Multifunctional enzyme</keyword>
<keyword evidence="6 10" id="KW-1133">Transmembrane helix</keyword>
<accession>A0A0S7Y4A7</accession>
<evidence type="ECO:0000256" key="7">
    <source>
        <dbReference type="ARBA" id="ARBA00023136"/>
    </source>
</evidence>
<evidence type="ECO:0000256" key="5">
    <source>
        <dbReference type="ARBA" id="ARBA00022692"/>
    </source>
</evidence>
<keyword evidence="9" id="KW-0378">Hydrolase</keyword>
<dbReference type="PANTHER" id="PTHR30487:SF0">
    <property type="entry name" value="PREPILIN LEADER PEPTIDASE_N-METHYLTRANSFERASE-RELATED"/>
    <property type="match status" value="1"/>
</dbReference>